<evidence type="ECO:0000256" key="1">
    <source>
        <dbReference type="SAM" id="MobiDB-lite"/>
    </source>
</evidence>
<proteinExistence type="predicted"/>
<feature type="compositionally biased region" description="Polar residues" evidence="1">
    <location>
        <begin position="1"/>
        <end position="20"/>
    </location>
</feature>
<sequence length="35" mass="3900">MKYSTTTFVNPNPTYSNEAISPNPPKDPQDPIFTS</sequence>
<dbReference type="HOGENOM" id="CLU_3368430_0_0_1"/>
<accession>T0KUE0</accession>
<organism evidence="2 3">
    <name type="scientific">Colletotrichum gloeosporioides (strain Cg-14)</name>
    <name type="common">Anthracnose fungus</name>
    <name type="synonym">Glomerella cingulata</name>
    <dbReference type="NCBI Taxonomy" id="1237896"/>
    <lineage>
        <taxon>Eukaryota</taxon>
        <taxon>Fungi</taxon>
        <taxon>Dikarya</taxon>
        <taxon>Ascomycota</taxon>
        <taxon>Pezizomycotina</taxon>
        <taxon>Sordariomycetes</taxon>
        <taxon>Hypocreomycetidae</taxon>
        <taxon>Glomerellales</taxon>
        <taxon>Glomerellaceae</taxon>
        <taxon>Colletotrichum</taxon>
        <taxon>Colletotrichum gloeosporioides species complex</taxon>
    </lineage>
</organism>
<comment type="caution">
    <text evidence="2">The sequence shown here is derived from an EMBL/GenBank/DDBJ whole genome shotgun (WGS) entry which is preliminary data.</text>
</comment>
<dbReference type="Proteomes" id="UP000015530">
    <property type="component" value="Unassembled WGS sequence"/>
</dbReference>
<gene>
    <name evidence="2" type="ORF">CGLO_00517</name>
</gene>
<evidence type="ECO:0000313" key="3">
    <source>
        <dbReference type="Proteomes" id="UP000015530"/>
    </source>
</evidence>
<name>T0KUE0_COLGC</name>
<feature type="region of interest" description="Disordered" evidence="1">
    <location>
        <begin position="1"/>
        <end position="35"/>
    </location>
</feature>
<dbReference type="EMBL" id="AMYD01000129">
    <property type="protein sequence ID" value="EQB59137.1"/>
    <property type="molecule type" value="Genomic_DNA"/>
</dbReference>
<protein>
    <submittedName>
        <fullName evidence="2">Uncharacterized protein</fullName>
    </submittedName>
</protein>
<reference evidence="3" key="1">
    <citation type="journal article" date="2013" name="Mol. Plant Microbe Interact.">
        <title>Global aspects of pacC regulation of pathogenicity genes in Colletotrichum gloeosporioides as revealed by transcriptome analysis.</title>
        <authorList>
            <person name="Alkan N."/>
            <person name="Meng X."/>
            <person name="Friedlander G."/>
            <person name="Reuveni E."/>
            <person name="Sukno S."/>
            <person name="Sherman A."/>
            <person name="Thon M."/>
            <person name="Fluhr R."/>
            <person name="Prusky D."/>
        </authorList>
    </citation>
    <scope>NUCLEOTIDE SEQUENCE [LARGE SCALE GENOMIC DNA]</scope>
    <source>
        <strain evidence="3">Cg-14</strain>
    </source>
</reference>
<evidence type="ECO:0000313" key="2">
    <source>
        <dbReference type="EMBL" id="EQB59137.1"/>
    </source>
</evidence>
<dbReference type="AlphaFoldDB" id="T0KUE0"/>